<protein>
    <submittedName>
        <fullName evidence="4">Putative secreted protein with PEP-CTERM sorting signal</fullName>
    </submittedName>
</protein>
<organism evidence="4 5">
    <name type="scientific">Sulfurirhabdus autotrophica</name>
    <dbReference type="NCBI Taxonomy" id="1706046"/>
    <lineage>
        <taxon>Bacteria</taxon>
        <taxon>Pseudomonadati</taxon>
        <taxon>Pseudomonadota</taxon>
        <taxon>Betaproteobacteria</taxon>
        <taxon>Nitrosomonadales</taxon>
        <taxon>Sulfuricellaceae</taxon>
        <taxon>Sulfurirhabdus</taxon>
    </lineage>
</organism>
<dbReference type="EMBL" id="SMCO01000004">
    <property type="protein sequence ID" value="TCV88111.1"/>
    <property type="molecule type" value="Genomic_DNA"/>
</dbReference>
<dbReference type="InterPro" id="IPR013424">
    <property type="entry name" value="Ice-binding_C"/>
</dbReference>
<gene>
    <name evidence="4" type="ORF">EDC63_10468</name>
</gene>
<dbReference type="NCBIfam" id="TIGR02595">
    <property type="entry name" value="PEP_CTERM"/>
    <property type="match status" value="1"/>
</dbReference>
<name>A0A4R3Y951_9PROT</name>
<keyword evidence="1" id="KW-0472">Membrane</keyword>
<evidence type="ECO:0000313" key="4">
    <source>
        <dbReference type="EMBL" id="TCV88111.1"/>
    </source>
</evidence>
<evidence type="ECO:0000256" key="2">
    <source>
        <dbReference type="SAM" id="SignalP"/>
    </source>
</evidence>
<sequence length="201" mass="20856">MKTTHLILIFMLSLAYSQIATATNAIWLKDTNGVVCTNSASSNSGQLVGLGDAASGSVTIDNPGTGTTNCTGIPTTTSPITFSGFAQNTVPISMIKPGTNNNPECLNQGSNLSGVNGSATTSGFTLTFAFSYTNGCPAPLPVFTRTATLTDGSTVFNGTYYVYNTNTVPEPSTIMLLLAGLLGLAGMSWLKRSGRMSPPQY</sequence>
<feature type="domain" description="Ice-binding protein C-terminal" evidence="3">
    <location>
        <begin position="167"/>
        <end position="192"/>
    </location>
</feature>
<keyword evidence="1" id="KW-1133">Transmembrane helix</keyword>
<accession>A0A4R3Y951</accession>
<evidence type="ECO:0000313" key="5">
    <source>
        <dbReference type="Proteomes" id="UP000295367"/>
    </source>
</evidence>
<proteinExistence type="predicted"/>
<dbReference type="Pfam" id="PF07589">
    <property type="entry name" value="PEP-CTERM"/>
    <property type="match status" value="1"/>
</dbReference>
<reference evidence="4 5" key="1">
    <citation type="submission" date="2019-03" db="EMBL/GenBank/DDBJ databases">
        <title>Genomic Encyclopedia of Type Strains, Phase IV (KMG-IV): sequencing the most valuable type-strain genomes for metagenomic binning, comparative biology and taxonomic classification.</title>
        <authorList>
            <person name="Goeker M."/>
        </authorList>
    </citation>
    <scope>NUCLEOTIDE SEQUENCE [LARGE SCALE GENOMIC DNA]</scope>
    <source>
        <strain evidence="4 5">DSM 100309</strain>
    </source>
</reference>
<keyword evidence="2" id="KW-0732">Signal</keyword>
<feature type="signal peptide" evidence="2">
    <location>
        <begin position="1"/>
        <end position="22"/>
    </location>
</feature>
<evidence type="ECO:0000259" key="3">
    <source>
        <dbReference type="Pfam" id="PF07589"/>
    </source>
</evidence>
<dbReference type="Proteomes" id="UP000295367">
    <property type="component" value="Unassembled WGS sequence"/>
</dbReference>
<dbReference type="AlphaFoldDB" id="A0A4R3Y951"/>
<keyword evidence="5" id="KW-1185">Reference proteome</keyword>
<feature type="transmembrane region" description="Helical" evidence="1">
    <location>
        <begin position="173"/>
        <end position="190"/>
    </location>
</feature>
<evidence type="ECO:0000256" key="1">
    <source>
        <dbReference type="SAM" id="Phobius"/>
    </source>
</evidence>
<keyword evidence="1" id="KW-0812">Transmembrane</keyword>
<comment type="caution">
    <text evidence="4">The sequence shown here is derived from an EMBL/GenBank/DDBJ whole genome shotgun (WGS) entry which is preliminary data.</text>
</comment>
<feature type="chain" id="PRO_5020678821" evidence="2">
    <location>
        <begin position="23"/>
        <end position="201"/>
    </location>
</feature>
<dbReference type="RefSeq" id="WP_189836492.1">
    <property type="nucleotide sequence ID" value="NZ_BHVT01000019.1"/>
</dbReference>